<evidence type="ECO:0000256" key="2">
    <source>
        <dbReference type="ARBA" id="ARBA00022737"/>
    </source>
</evidence>
<feature type="domain" description="C2H2-type" evidence="7">
    <location>
        <begin position="231"/>
        <end position="261"/>
    </location>
</feature>
<dbReference type="FunFam" id="3.30.160.60:FF:000100">
    <property type="entry name" value="Zinc finger 45-like"/>
    <property type="match status" value="1"/>
</dbReference>
<evidence type="ECO:0000256" key="1">
    <source>
        <dbReference type="ARBA" id="ARBA00022723"/>
    </source>
</evidence>
<dbReference type="FunFam" id="3.30.160.60:FF:000358">
    <property type="entry name" value="zinc finger protein 24"/>
    <property type="match status" value="1"/>
</dbReference>
<evidence type="ECO:0000256" key="5">
    <source>
        <dbReference type="PROSITE-ProRule" id="PRU00042"/>
    </source>
</evidence>
<feature type="region of interest" description="Disordered" evidence="6">
    <location>
        <begin position="97"/>
        <end position="137"/>
    </location>
</feature>
<keyword evidence="4" id="KW-0862">Zinc</keyword>
<reference evidence="8" key="1">
    <citation type="submission" date="2025-08" db="UniProtKB">
        <authorList>
            <consortium name="Ensembl"/>
        </authorList>
    </citation>
    <scope>IDENTIFICATION</scope>
</reference>
<dbReference type="PANTHER" id="PTHR24381:SF443">
    <property type="entry name" value="ZINC FINGER PROTEIN CKR1"/>
    <property type="match status" value="1"/>
</dbReference>
<evidence type="ECO:0000256" key="4">
    <source>
        <dbReference type="ARBA" id="ARBA00022833"/>
    </source>
</evidence>
<evidence type="ECO:0000256" key="6">
    <source>
        <dbReference type="SAM" id="MobiDB-lite"/>
    </source>
</evidence>
<evidence type="ECO:0000259" key="7">
    <source>
        <dbReference type="PROSITE" id="PS50157"/>
    </source>
</evidence>
<dbReference type="Ensembl" id="ENSZALT00000017372.1">
    <property type="protein sequence ID" value="ENSZALP00000012688.1"/>
    <property type="gene ID" value="ENSZALG00000010606.1"/>
</dbReference>
<reference evidence="8" key="2">
    <citation type="submission" date="2025-09" db="UniProtKB">
        <authorList>
            <consortium name="Ensembl"/>
        </authorList>
    </citation>
    <scope>IDENTIFICATION</scope>
</reference>
<dbReference type="InterPro" id="IPR013087">
    <property type="entry name" value="Znf_C2H2_type"/>
</dbReference>
<sequence length="295" mass="32364">GMPRCLPCGGPAGHCPFALMQGLGTPSGSPLMRHISSSVVESFPAVKGPTAGLLCPAENGQPLPLTRGFPTLTQSIFDGDQEDKSPWQNLVEEAVLSSSTVQESNGEEEPQRSHRKRGSKPSPGCSKEERPTLCQDGSQRSSWSLELVVYEQLPDGENFSWSSSLTQHHTGEWPYECVECRKSFIQSSSLICHQMIHSGEQPYTCLECGKSFNNSSVLIRHRHIHSGERPLECQECGKNFSTSSCLICHLAVILDPTATNPTVRAALSVPPLHKELCPLLQLYPPSQDPCWVETW</sequence>
<dbReference type="SMART" id="SM00355">
    <property type="entry name" value="ZnF_C2H2"/>
    <property type="match status" value="3"/>
</dbReference>
<protein>
    <recommendedName>
        <fullName evidence="7">C2H2-type domain-containing protein</fullName>
    </recommendedName>
</protein>
<name>A0A8D2MWQ4_ZONAL</name>
<dbReference type="GO" id="GO:0000977">
    <property type="term" value="F:RNA polymerase II transcription regulatory region sequence-specific DNA binding"/>
    <property type="evidence" value="ECO:0007669"/>
    <property type="project" value="TreeGrafter"/>
</dbReference>
<dbReference type="PANTHER" id="PTHR24381">
    <property type="entry name" value="ZINC FINGER PROTEIN"/>
    <property type="match status" value="1"/>
</dbReference>
<keyword evidence="2" id="KW-0677">Repeat</keyword>
<dbReference type="Proteomes" id="UP000694413">
    <property type="component" value="Unassembled WGS sequence"/>
</dbReference>
<keyword evidence="3 5" id="KW-0863">Zinc-finger</keyword>
<dbReference type="PROSITE" id="PS00028">
    <property type="entry name" value="ZINC_FINGER_C2H2_1"/>
    <property type="match status" value="2"/>
</dbReference>
<accession>A0A8D2MWQ4</accession>
<evidence type="ECO:0000256" key="3">
    <source>
        <dbReference type="ARBA" id="ARBA00022771"/>
    </source>
</evidence>
<dbReference type="Gene3D" id="3.30.160.60">
    <property type="entry name" value="Classic Zinc Finger"/>
    <property type="match status" value="3"/>
</dbReference>
<dbReference type="PROSITE" id="PS50157">
    <property type="entry name" value="ZINC_FINGER_C2H2_2"/>
    <property type="match status" value="3"/>
</dbReference>
<dbReference type="GO" id="GO:0005634">
    <property type="term" value="C:nucleus"/>
    <property type="evidence" value="ECO:0007669"/>
    <property type="project" value="TreeGrafter"/>
</dbReference>
<keyword evidence="1" id="KW-0479">Metal-binding</keyword>
<dbReference type="AlphaFoldDB" id="A0A8D2MWQ4"/>
<dbReference type="GO" id="GO:0000981">
    <property type="term" value="F:DNA-binding transcription factor activity, RNA polymerase II-specific"/>
    <property type="evidence" value="ECO:0007669"/>
    <property type="project" value="TreeGrafter"/>
</dbReference>
<proteinExistence type="predicted"/>
<keyword evidence="9" id="KW-1185">Reference proteome</keyword>
<feature type="domain" description="C2H2-type" evidence="7">
    <location>
        <begin position="175"/>
        <end position="202"/>
    </location>
</feature>
<dbReference type="InterPro" id="IPR036236">
    <property type="entry name" value="Znf_C2H2_sf"/>
</dbReference>
<dbReference type="GO" id="GO:0008270">
    <property type="term" value="F:zinc ion binding"/>
    <property type="evidence" value="ECO:0007669"/>
    <property type="project" value="UniProtKB-KW"/>
</dbReference>
<organism evidence="8 9">
    <name type="scientific">Zonotrichia albicollis</name>
    <name type="common">White-throated sparrow</name>
    <name type="synonym">Fringilla albicollis</name>
    <dbReference type="NCBI Taxonomy" id="44394"/>
    <lineage>
        <taxon>Eukaryota</taxon>
        <taxon>Metazoa</taxon>
        <taxon>Chordata</taxon>
        <taxon>Craniata</taxon>
        <taxon>Vertebrata</taxon>
        <taxon>Euteleostomi</taxon>
        <taxon>Archelosauria</taxon>
        <taxon>Archosauria</taxon>
        <taxon>Dinosauria</taxon>
        <taxon>Saurischia</taxon>
        <taxon>Theropoda</taxon>
        <taxon>Coelurosauria</taxon>
        <taxon>Aves</taxon>
        <taxon>Neognathae</taxon>
        <taxon>Neoaves</taxon>
        <taxon>Telluraves</taxon>
        <taxon>Australaves</taxon>
        <taxon>Passeriformes</taxon>
        <taxon>Passerellidae</taxon>
        <taxon>Zonotrichia</taxon>
    </lineage>
</organism>
<feature type="domain" description="C2H2-type" evidence="7">
    <location>
        <begin position="203"/>
        <end position="230"/>
    </location>
</feature>
<dbReference type="FunFam" id="3.30.160.60:FF:002343">
    <property type="entry name" value="Zinc finger protein 33A"/>
    <property type="match status" value="1"/>
</dbReference>
<evidence type="ECO:0000313" key="8">
    <source>
        <dbReference type="Ensembl" id="ENSZALP00000012688.1"/>
    </source>
</evidence>
<evidence type="ECO:0000313" key="9">
    <source>
        <dbReference type="Proteomes" id="UP000694413"/>
    </source>
</evidence>
<dbReference type="Pfam" id="PF00096">
    <property type="entry name" value="zf-C2H2"/>
    <property type="match status" value="2"/>
</dbReference>
<dbReference type="SUPFAM" id="SSF57667">
    <property type="entry name" value="beta-beta-alpha zinc fingers"/>
    <property type="match status" value="2"/>
</dbReference>